<protein>
    <submittedName>
        <fullName evidence="2">Uncharacterized GPI-anchored protein-lke</fullName>
    </submittedName>
</protein>
<keyword evidence="1" id="KW-0812">Transmembrane</keyword>
<evidence type="ECO:0000313" key="2">
    <source>
        <dbReference type="EMBL" id="KAF5812299.1"/>
    </source>
</evidence>
<keyword evidence="1" id="KW-0472">Membrane</keyword>
<feature type="transmembrane region" description="Helical" evidence="1">
    <location>
        <begin position="85"/>
        <end position="103"/>
    </location>
</feature>
<accession>A0A9K3NTN7</accession>
<dbReference type="EMBL" id="MNCJ02000319">
    <property type="protein sequence ID" value="KAF5812299.1"/>
    <property type="molecule type" value="Genomic_DNA"/>
</dbReference>
<dbReference type="AlphaFoldDB" id="A0A9K3NTN7"/>
<keyword evidence="1" id="KW-1133">Transmembrane helix</keyword>
<sequence>MLLIMELTSSYTTTVGSEDSGCLFPSLPFDVTYDQSSGIDFKCDLNDNVAAPWPLSPHSSSNPSRSTCLRYFERLDRLVGPGVESNIGFVGWISYIYIFLFFAKRS</sequence>
<dbReference type="InterPro" id="IPR040336">
    <property type="entry name" value="At1g61900-like"/>
</dbReference>
<comment type="caution">
    <text evidence="2">The sequence shown here is derived from an EMBL/GenBank/DDBJ whole genome shotgun (WGS) entry which is preliminary data.</text>
</comment>
<reference evidence="2" key="2">
    <citation type="submission" date="2020-06" db="EMBL/GenBank/DDBJ databases">
        <title>Helianthus annuus Genome sequencing and assembly Release 2.</title>
        <authorList>
            <person name="Gouzy J."/>
            <person name="Langlade N."/>
            <person name="Munos S."/>
        </authorList>
    </citation>
    <scope>NUCLEOTIDE SEQUENCE</scope>
    <source>
        <tissue evidence="2">Leaves</tissue>
    </source>
</reference>
<dbReference type="Proteomes" id="UP000215914">
    <property type="component" value="Unassembled WGS sequence"/>
</dbReference>
<gene>
    <name evidence="2" type="ORF">HanXRQr2_Chr04g0191031</name>
</gene>
<organism evidence="2 3">
    <name type="scientific">Helianthus annuus</name>
    <name type="common">Common sunflower</name>
    <dbReference type="NCBI Taxonomy" id="4232"/>
    <lineage>
        <taxon>Eukaryota</taxon>
        <taxon>Viridiplantae</taxon>
        <taxon>Streptophyta</taxon>
        <taxon>Embryophyta</taxon>
        <taxon>Tracheophyta</taxon>
        <taxon>Spermatophyta</taxon>
        <taxon>Magnoliopsida</taxon>
        <taxon>eudicotyledons</taxon>
        <taxon>Gunneridae</taxon>
        <taxon>Pentapetalae</taxon>
        <taxon>asterids</taxon>
        <taxon>campanulids</taxon>
        <taxon>Asterales</taxon>
        <taxon>Asteraceae</taxon>
        <taxon>Asteroideae</taxon>
        <taxon>Heliantheae alliance</taxon>
        <taxon>Heliantheae</taxon>
        <taxon>Helianthus</taxon>
    </lineage>
</organism>
<keyword evidence="3" id="KW-1185">Reference proteome</keyword>
<evidence type="ECO:0000313" key="3">
    <source>
        <dbReference type="Proteomes" id="UP000215914"/>
    </source>
</evidence>
<dbReference type="PANTHER" id="PTHR33831:SF8">
    <property type="entry name" value="SPARK DOMAIN-CONTAINING PROTEIN"/>
    <property type="match status" value="1"/>
</dbReference>
<evidence type="ECO:0000256" key="1">
    <source>
        <dbReference type="SAM" id="Phobius"/>
    </source>
</evidence>
<reference evidence="2" key="1">
    <citation type="journal article" date="2017" name="Nature">
        <title>The sunflower genome provides insights into oil metabolism, flowering and Asterid evolution.</title>
        <authorList>
            <person name="Badouin H."/>
            <person name="Gouzy J."/>
            <person name="Grassa C.J."/>
            <person name="Murat F."/>
            <person name="Staton S.E."/>
            <person name="Cottret L."/>
            <person name="Lelandais-Briere C."/>
            <person name="Owens G.L."/>
            <person name="Carrere S."/>
            <person name="Mayjonade B."/>
            <person name="Legrand L."/>
            <person name="Gill N."/>
            <person name="Kane N.C."/>
            <person name="Bowers J.E."/>
            <person name="Hubner S."/>
            <person name="Bellec A."/>
            <person name="Berard A."/>
            <person name="Berges H."/>
            <person name="Blanchet N."/>
            <person name="Boniface M.C."/>
            <person name="Brunel D."/>
            <person name="Catrice O."/>
            <person name="Chaidir N."/>
            <person name="Claudel C."/>
            <person name="Donnadieu C."/>
            <person name="Faraut T."/>
            <person name="Fievet G."/>
            <person name="Helmstetter N."/>
            <person name="King M."/>
            <person name="Knapp S.J."/>
            <person name="Lai Z."/>
            <person name="Le Paslier M.C."/>
            <person name="Lippi Y."/>
            <person name="Lorenzon L."/>
            <person name="Mandel J.R."/>
            <person name="Marage G."/>
            <person name="Marchand G."/>
            <person name="Marquand E."/>
            <person name="Bret-Mestries E."/>
            <person name="Morien E."/>
            <person name="Nambeesan S."/>
            <person name="Nguyen T."/>
            <person name="Pegot-Espagnet P."/>
            <person name="Pouilly N."/>
            <person name="Raftis F."/>
            <person name="Sallet E."/>
            <person name="Schiex T."/>
            <person name="Thomas J."/>
            <person name="Vandecasteele C."/>
            <person name="Vares D."/>
            <person name="Vear F."/>
            <person name="Vautrin S."/>
            <person name="Crespi M."/>
            <person name="Mangin B."/>
            <person name="Burke J.M."/>
            <person name="Salse J."/>
            <person name="Munos S."/>
            <person name="Vincourt P."/>
            <person name="Rieseberg L.H."/>
            <person name="Langlade N.B."/>
        </authorList>
    </citation>
    <scope>NUCLEOTIDE SEQUENCE</scope>
    <source>
        <tissue evidence="2">Leaves</tissue>
    </source>
</reference>
<dbReference type="Gramene" id="mRNA:HanXRQr2_Chr04g0191031">
    <property type="protein sequence ID" value="mRNA:HanXRQr2_Chr04g0191031"/>
    <property type="gene ID" value="HanXRQr2_Chr04g0191031"/>
</dbReference>
<dbReference type="PANTHER" id="PTHR33831">
    <property type="entry name" value="GPI-ANCHORED PROTEIN"/>
    <property type="match status" value="1"/>
</dbReference>
<proteinExistence type="predicted"/>
<name>A0A9K3NTN7_HELAN</name>